<reference evidence="10" key="1">
    <citation type="journal article" date="2019" name="Int. J. Syst. Evol. Microbiol.">
        <title>The Global Catalogue of Microorganisms (GCM) 10K type strain sequencing project: providing services to taxonomists for standard genome sequencing and annotation.</title>
        <authorList>
            <consortium name="The Broad Institute Genomics Platform"/>
            <consortium name="The Broad Institute Genome Sequencing Center for Infectious Disease"/>
            <person name="Wu L."/>
            <person name="Ma J."/>
        </authorList>
    </citation>
    <scope>NUCLEOTIDE SEQUENCE [LARGE SCALE GENOMIC DNA]</scope>
    <source>
        <strain evidence="10">CCUG 43114</strain>
    </source>
</reference>
<evidence type="ECO:0000256" key="6">
    <source>
        <dbReference type="ARBA" id="ARBA00023277"/>
    </source>
</evidence>
<dbReference type="InterPro" id="IPR036412">
    <property type="entry name" value="HAD-like_sf"/>
</dbReference>
<evidence type="ECO:0000313" key="10">
    <source>
        <dbReference type="Proteomes" id="UP001596122"/>
    </source>
</evidence>
<dbReference type="EMBL" id="JBHSLD010000007">
    <property type="protein sequence ID" value="MFC5380410.1"/>
    <property type="molecule type" value="Genomic_DNA"/>
</dbReference>
<name>A0ABW0GKH8_9MICO</name>
<gene>
    <name evidence="9" type="ORF">ACFPJ6_06375</name>
</gene>
<evidence type="ECO:0000256" key="2">
    <source>
        <dbReference type="ARBA" id="ARBA00005628"/>
    </source>
</evidence>
<feature type="domain" description="Glycosyltransferase 2-like" evidence="8">
    <location>
        <begin position="13"/>
        <end position="123"/>
    </location>
</feature>
<dbReference type="RefSeq" id="WP_340268313.1">
    <property type="nucleotide sequence ID" value="NZ_JBBEOG010000002.1"/>
</dbReference>
<comment type="similarity">
    <text evidence="2">Belongs to the GmhB family.</text>
</comment>
<dbReference type="Gene3D" id="3.90.550.10">
    <property type="entry name" value="Spore Coat Polysaccharide Biosynthesis Protein SpsA, Chain A"/>
    <property type="match status" value="1"/>
</dbReference>
<dbReference type="Proteomes" id="UP001596122">
    <property type="component" value="Unassembled WGS sequence"/>
</dbReference>
<proteinExistence type="inferred from homology"/>
<dbReference type="PANTHER" id="PTHR42891">
    <property type="entry name" value="D-GLYCERO-BETA-D-MANNO-HEPTOSE-1,7-BISPHOSPHATE 7-PHOSPHATASE"/>
    <property type="match status" value="1"/>
</dbReference>
<dbReference type="SUPFAM" id="SSF53448">
    <property type="entry name" value="Nucleotide-diphospho-sugar transferases"/>
    <property type="match status" value="1"/>
</dbReference>
<dbReference type="Gene3D" id="3.40.50.1000">
    <property type="entry name" value="HAD superfamily/HAD-like"/>
    <property type="match status" value="1"/>
</dbReference>
<protein>
    <recommendedName>
        <fullName evidence="7">D,D-heptose 1,7-bisphosphate phosphatase</fullName>
    </recommendedName>
</protein>
<keyword evidence="3" id="KW-0963">Cytoplasm</keyword>
<evidence type="ECO:0000256" key="7">
    <source>
        <dbReference type="ARBA" id="ARBA00031828"/>
    </source>
</evidence>
<dbReference type="InterPro" id="IPR023214">
    <property type="entry name" value="HAD_sf"/>
</dbReference>
<keyword evidence="4" id="KW-0479">Metal-binding</keyword>
<evidence type="ECO:0000256" key="1">
    <source>
        <dbReference type="ARBA" id="ARBA00004496"/>
    </source>
</evidence>
<evidence type="ECO:0000256" key="4">
    <source>
        <dbReference type="ARBA" id="ARBA00022723"/>
    </source>
</evidence>
<dbReference type="InterPro" id="IPR006543">
    <property type="entry name" value="Histidinol-phos"/>
</dbReference>
<keyword evidence="5 9" id="KW-0378">Hydrolase</keyword>
<dbReference type="InterPro" id="IPR001173">
    <property type="entry name" value="Glyco_trans_2-like"/>
</dbReference>
<dbReference type="InterPro" id="IPR006549">
    <property type="entry name" value="HAD-SF_hydro_IIIA"/>
</dbReference>
<dbReference type="Pfam" id="PF00535">
    <property type="entry name" value="Glycos_transf_2"/>
    <property type="match status" value="1"/>
</dbReference>
<accession>A0ABW0GKH8</accession>
<evidence type="ECO:0000313" key="9">
    <source>
        <dbReference type="EMBL" id="MFC5380410.1"/>
    </source>
</evidence>
<evidence type="ECO:0000259" key="8">
    <source>
        <dbReference type="Pfam" id="PF00535"/>
    </source>
</evidence>
<dbReference type="PANTHER" id="PTHR42891:SF1">
    <property type="entry name" value="D-GLYCERO-BETA-D-MANNO-HEPTOSE-1,7-BISPHOSPHATE 7-PHOSPHATASE"/>
    <property type="match status" value="1"/>
</dbReference>
<dbReference type="NCBIfam" id="TIGR01662">
    <property type="entry name" value="HAD-SF-IIIA"/>
    <property type="match status" value="1"/>
</dbReference>
<evidence type="ECO:0000256" key="5">
    <source>
        <dbReference type="ARBA" id="ARBA00022801"/>
    </source>
</evidence>
<dbReference type="SUPFAM" id="SSF56784">
    <property type="entry name" value="HAD-like"/>
    <property type="match status" value="1"/>
</dbReference>
<keyword evidence="10" id="KW-1185">Reference proteome</keyword>
<dbReference type="InterPro" id="IPR029044">
    <property type="entry name" value="Nucleotide-diphossugar_trans"/>
</dbReference>
<evidence type="ECO:0000256" key="3">
    <source>
        <dbReference type="ARBA" id="ARBA00022490"/>
    </source>
</evidence>
<dbReference type="Pfam" id="PF13242">
    <property type="entry name" value="Hydrolase_like"/>
    <property type="match status" value="1"/>
</dbReference>
<dbReference type="NCBIfam" id="TIGR01656">
    <property type="entry name" value="Histidinol-ppas"/>
    <property type="match status" value="1"/>
</dbReference>
<sequence length="509" mass="53388">MSAAPAGAPTWAVVVPTVGRPSLDVLLHSLAAQPERPAAVVVVDDRDPAGDPAPLDVSAVPGARVLVGGGRGPAHARNVGWRAVAPAEAEWVVLVDDDVVLPDGWSTALVTDLTGLPDDVAGSQALLAVPPPPDRAPTDEERATLGLVGADWITAEMAYRRDALVEVGGMDERFPRAFREDADLALRVQQRGWRLVHGRRLGVHPLRPGRFASSLTRQRGAADDALMRSLHGPRWRERARCPRGRLPAHVAVVVAAATTLVGSLTRRRTAARSGALAWLALFLELLWRRASRGPRTPAELADMTLTTAALPFLATWHRAAGMLRHRGARPWCSPTTSGLRAVLFDRDGTLVHDVPYNGDPARVRPVAGAAAVVGRARAAGLAVGVVTNQSGIARGLLTREQVDAVDARVDALVGPFDTWQVCPHGPRDGCACRKPAPGMVKAAAEALGVPVESVAVVGDIGADVAAAEAAGAVGVLVPTSETRADEVRDARHTAPDLAAALDLLLAGVR</sequence>
<comment type="caution">
    <text evidence="9">The sequence shown here is derived from an EMBL/GenBank/DDBJ whole genome shotgun (WGS) entry which is preliminary data.</text>
</comment>
<dbReference type="InterPro" id="IPR004446">
    <property type="entry name" value="Heptose_bisP_phosphatase"/>
</dbReference>
<keyword evidence="6" id="KW-0119">Carbohydrate metabolism</keyword>
<dbReference type="GO" id="GO:0016787">
    <property type="term" value="F:hydrolase activity"/>
    <property type="evidence" value="ECO:0007669"/>
    <property type="project" value="UniProtKB-KW"/>
</dbReference>
<organism evidence="9 10">
    <name type="scientific">Aquipuribacter nitratireducens</name>
    <dbReference type="NCBI Taxonomy" id="650104"/>
    <lineage>
        <taxon>Bacteria</taxon>
        <taxon>Bacillati</taxon>
        <taxon>Actinomycetota</taxon>
        <taxon>Actinomycetes</taxon>
        <taxon>Micrococcales</taxon>
        <taxon>Intrasporangiaceae</taxon>
        <taxon>Aquipuribacter</taxon>
    </lineage>
</organism>
<comment type="subcellular location">
    <subcellularLocation>
        <location evidence="1">Cytoplasm</location>
    </subcellularLocation>
</comment>